<feature type="region of interest" description="Disordered" evidence="2">
    <location>
        <begin position="170"/>
        <end position="196"/>
    </location>
</feature>
<dbReference type="CDD" id="cd02987">
    <property type="entry name" value="Phd_like_Phd"/>
    <property type="match status" value="1"/>
</dbReference>
<accession>A0ABV0NNP2</accession>
<dbReference type="SUPFAM" id="SSF52833">
    <property type="entry name" value="Thioredoxin-like"/>
    <property type="match status" value="1"/>
</dbReference>
<dbReference type="PANTHER" id="PTHR46052">
    <property type="entry name" value="PHOSDUCIN-LIKE PROTEIN"/>
    <property type="match status" value="1"/>
</dbReference>
<comment type="similarity">
    <text evidence="1">Belongs to the phosducin family.</text>
</comment>
<keyword evidence="5" id="KW-1185">Reference proteome</keyword>
<comment type="caution">
    <text evidence="4">The sequence shown here is derived from an EMBL/GenBank/DDBJ whole genome shotgun (WGS) entry which is preliminary data.</text>
</comment>
<evidence type="ECO:0000256" key="2">
    <source>
        <dbReference type="SAM" id="MobiDB-lite"/>
    </source>
</evidence>
<protein>
    <recommendedName>
        <fullName evidence="3">Phosducin domain-containing protein</fullName>
    </recommendedName>
</protein>
<dbReference type="InterPro" id="IPR001200">
    <property type="entry name" value="Phosducin"/>
</dbReference>
<evidence type="ECO:0000256" key="1">
    <source>
        <dbReference type="ARBA" id="ARBA00009686"/>
    </source>
</evidence>
<dbReference type="InterPro" id="IPR051499">
    <property type="entry name" value="Phosducin-like_reg"/>
</dbReference>
<gene>
    <name evidence="4" type="ORF">GOODEAATRI_014440</name>
</gene>
<evidence type="ECO:0000313" key="5">
    <source>
        <dbReference type="Proteomes" id="UP001476798"/>
    </source>
</evidence>
<dbReference type="Gene3D" id="3.40.30.10">
    <property type="entry name" value="Glutaredoxin"/>
    <property type="match status" value="1"/>
</dbReference>
<organism evidence="4 5">
    <name type="scientific">Goodea atripinnis</name>
    <dbReference type="NCBI Taxonomy" id="208336"/>
    <lineage>
        <taxon>Eukaryota</taxon>
        <taxon>Metazoa</taxon>
        <taxon>Chordata</taxon>
        <taxon>Craniata</taxon>
        <taxon>Vertebrata</taxon>
        <taxon>Euteleostomi</taxon>
        <taxon>Actinopterygii</taxon>
        <taxon>Neopterygii</taxon>
        <taxon>Teleostei</taxon>
        <taxon>Neoteleostei</taxon>
        <taxon>Acanthomorphata</taxon>
        <taxon>Ovalentaria</taxon>
        <taxon>Atherinomorphae</taxon>
        <taxon>Cyprinodontiformes</taxon>
        <taxon>Goodeidae</taxon>
        <taxon>Goodea</taxon>
    </lineage>
</organism>
<name>A0ABV0NNP2_9TELE</name>
<dbReference type="Proteomes" id="UP001476798">
    <property type="component" value="Unassembled WGS sequence"/>
</dbReference>
<dbReference type="Pfam" id="PF02114">
    <property type="entry name" value="Phosducin"/>
    <property type="match status" value="1"/>
</dbReference>
<feature type="domain" description="Phosducin" evidence="3">
    <location>
        <begin position="2"/>
        <end position="156"/>
    </location>
</feature>
<dbReference type="PANTHER" id="PTHR46052:SF4">
    <property type="entry name" value="PHOSDUCIN-LIKE PROTEIN"/>
    <property type="match status" value="1"/>
</dbReference>
<evidence type="ECO:0000259" key="3">
    <source>
        <dbReference type="Pfam" id="PF02114"/>
    </source>
</evidence>
<proteinExistence type="inferred from homology"/>
<evidence type="ECO:0000313" key="4">
    <source>
        <dbReference type="EMBL" id="MEQ2171807.1"/>
    </source>
</evidence>
<dbReference type="InterPro" id="IPR036249">
    <property type="entry name" value="Thioredoxin-like_sf"/>
</dbReference>
<sequence length="196" mass="22300">MQRIEEMQRQLCRGKRFEQVHELNSGEEFLEALDKEDKSTLIMIHIYEPEIPGCDAMSGSLMCLAHEYPQVKFCSVRSMSISTSALFRESALPALLVYKGGDLIGNFVRLTDQLGEDFFAVDLEALLQEYGLLPEKPPMVPKTLRNGAIIQSNGMDCVLELETVTFQHKHSQGQEEKRWSQSSHNDHHMEALSFPQ</sequence>
<dbReference type="InterPro" id="IPR024253">
    <property type="entry name" value="Phosducin_thioredoxin-like_dom"/>
</dbReference>
<dbReference type="PRINTS" id="PR00677">
    <property type="entry name" value="PHOSDUCIN"/>
</dbReference>
<reference evidence="4 5" key="1">
    <citation type="submission" date="2021-06" db="EMBL/GenBank/DDBJ databases">
        <authorList>
            <person name="Palmer J.M."/>
        </authorList>
    </citation>
    <scope>NUCLEOTIDE SEQUENCE [LARGE SCALE GENOMIC DNA]</scope>
    <source>
        <strain evidence="4 5">GA_2019</strain>
        <tissue evidence="4">Muscle</tissue>
    </source>
</reference>
<dbReference type="EMBL" id="JAHRIO010040999">
    <property type="protein sequence ID" value="MEQ2171807.1"/>
    <property type="molecule type" value="Genomic_DNA"/>
</dbReference>
<feature type="compositionally biased region" description="Basic and acidic residues" evidence="2">
    <location>
        <begin position="172"/>
        <end position="190"/>
    </location>
</feature>